<gene>
    <name evidence="2" type="ORF">AVEN_11984_1</name>
</gene>
<reference evidence="2 3" key="1">
    <citation type="journal article" date="2019" name="Sci. Rep.">
        <title>Orb-weaving spider Araneus ventricosus genome elucidates the spidroin gene catalogue.</title>
        <authorList>
            <person name="Kono N."/>
            <person name="Nakamura H."/>
            <person name="Ohtoshi R."/>
            <person name="Moran D.A.P."/>
            <person name="Shinohara A."/>
            <person name="Yoshida Y."/>
            <person name="Fujiwara M."/>
            <person name="Mori M."/>
            <person name="Tomita M."/>
            <person name="Arakawa K."/>
        </authorList>
    </citation>
    <scope>NUCLEOTIDE SEQUENCE [LARGE SCALE GENOMIC DNA]</scope>
</reference>
<evidence type="ECO:0000313" key="2">
    <source>
        <dbReference type="EMBL" id="GBM95321.1"/>
    </source>
</evidence>
<keyword evidence="3" id="KW-1185">Reference proteome</keyword>
<feature type="domain" description="Mutator-like transposase" evidence="1">
    <location>
        <begin position="4"/>
        <end position="163"/>
    </location>
</feature>
<dbReference type="AlphaFoldDB" id="A0A4Y2JYH1"/>
<proteinExistence type="predicted"/>
<dbReference type="Proteomes" id="UP000499080">
    <property type="component" value="Unassembled WGS sequence"/>
</dbReference>
<dbReference type="Pfam" id="PF20700">
    <property type="entry name" value="Mutator"/>
    <property type="match status" value="1"/>
</dbReference>
<sequence>MIRAAEEVRRLKVVPSNKISSCCVSVNGTWQRRGYSSLNGCTTIISIDTGKALDAEIMPHYCRTCKTNDNVRYKNKENDECSNYVGSSGNMELVGVYRMFERSKRLRKLQYSQYYGDSKGFEEVKNIYGNNSVEKLECIGHVQKRVGSRLRKLKKDRKGSWWKREAHRQIHRQIAELL</sequence>
<comment type="caution">
    <text evidence="2">The sequence shown here is derived from an EMBL/GenBank/DDBJ whole genome shotgun (WGS) entry which is preliminary data.</text>
</comment>
<dbReference type="InterPro" id="IPR049012">
    <property type="entry name" value="Mutator_transp_dom"/>
</dbReference>
<evidence type="ECO:0000259" key="1">
    <source>
        <dbReference type="Pfam" id="PF20700"/>
    </source>
</evidence>
<name>A0A4Y2JYH1_ARAVE</name>
<protein>
    <recommendedName>
        <fullName evidence="1">Mutator-like transposase domain-containing protein</fullName>
    </recommendedName>
</protein>
<dbReference type="EMBL" id="BGPR01004048">
    <property type="protein sequence ID" value="GBM95321.1"/>
    <property type="molecule type" value="Genomic_DNA"/>
</dbReference>
<dbReference type="OrthoDB" id="6462658at2759"/>
<evidence type="ECO:0000313" key="3">
    <source>
        <dbReference type="Proteomes" id="UP000499080"/>
    </source>
</evidence>
<organism evidence="2 3">
    <name type="scientific">Araneus ventricosus</name>
    <name type="common">Orbweaver spider</name>
    <name type="synonym">Epeira ventricosa</name>
    <dbReference type="NCBI Taxonomy" id="182803"/>
    <lineage>
        <taxon>Eukaryota</taxon>
        <taxon>Metazoa</taxon>
        <taxon>Ecdysozoa</taxon>
        <taxon>Arthropoda</taxon>
        <taxon>Chelicerata</taxon>
        <taxon>Arachnida</taxon>
        <taxon>Araneae</taxon>
        <taxon>Araneomorphae</taxon>
        <taxon>Entelegynae</taxon>
        <taxon>Araneoidea</taxon>
        <taxon>Araneidae</taxon>
        <taxon>Araneus</taxon>
    </lineage>
</organism>
<accession>A0A4Y2JYH1</accession>